<keyword evidence="2 6" id="KW-0812">Transmembrane</keyword>
<dbReference type="PANTHER" id="PTHR23112:SF0">
    <property type="entry name" value="TRANSMEMBRANE PROTEIN 116"/>
    <property type="match status" value="1"/>
</dbReference>
<proteinExistence type="predicted"/>
<feature type="region of interest" description="Disordered" evidence="5">
    <location>
        <begin position="587"/>
        <end position="712"/>
    </location>
</feature>
<dbReference type="OrthoDB" id="48865at2759"/>
<comment type="caution">
    <text evidence="7">The sequence shown here is derived from an EMBL/GenBank/DDBJ whole genome shotgun (WGS) entry which is preliminary data.</text>
</comment>
<evidence type="ECO:0000256" key="1">
    <source>
        <dbReference type="ARBA" id="ARBA00004141"/>
    </source>
</evidence>
<keyword evidence="4 6" id="KW-0472">Membrane</keyword>
<feature type="compositionally biased region" description="Basic and acidic residues" evidence="5">
    <location>
        <begin position="400"/>
        <end position="414"/>
    </location>
</feature>
<gene>
    <name evidence="7" type="ORF">SEMRO_598_G173030.1</name>
</gene>
<feature type="region of interest" description="Disordered" evidence="5">
    <location>
        <begin position="393"/>
        <end position="425"/>
    </location>
</feature>
<dbReference type="AlphaFoldDB" id="A0A9N8E2Y8"/>
<dbReference type="Proteomes" id="UP001153069">
    <property type="component" value="Unassembled WGS sequence"/>
</dbReference>
<evidence type="ECO:0008006" key="9">
    <source>
        <dbReference type="Google" id="ProtNLM"/>
    </source>
</evidence>
<evidence type="ECO:0000313" key="7">
    <source>
        <dbReference type="EMBL" id="CAB9513542.1"/>
    </source>
</evidence>
<evidence type="ECO:0000256" key="5">
    <source>
        <dbReference type="SAM" id="MobiDB-lite"/>
    </source>
</evidence>
<evidence type="ECO:0000256" key="2">
    <source>
        <dbReference type="ARBA" id="ARBA00022692"/>
    </source>
</evidence>
<sequence length="712" mass="80008">MPPLTDGQEAVLALLPIVPSLLSLGGSSTIIYVVFQHWRQKGRKTTVYHRLLVGMSLCDLVFSFWFPWMAFLTPSTTSSAHNQWSIGTSGTCTFMGFIFNFAFTGLLYNAMLSYYFLLTARFGWRDEDIAKRAEIWMHLGAVIYPITCAFVFVGIGAYDEQSIGSGCWLGAYPEGCGTEEGQEPCITPLLGWISAGVPVIVGFFSILINNMIIFCHVRKTIRKAKRHSFQHQHSSNYMYDSARSIGGSGGATQGSGFFAASSKFFKRKPIDAQTRRSQAVMVQAAFYVLVFFLNYIWTMVLRNITARDKYWTSEHESDLFVLLVLQAIFLPAQGFFNLCVFSRPKYLRTRKCFPLQSRLWCFRRAMFGDAVKAAQRRPFPRQELFTHSNVAATASTKKPAPKEEEVPVVTEDRTSSTTATFPQPQLLAQINEEESEDNNNNYYNNTPTAQVDLASPMADSTTNIHMDGHNMDASLNLEHLMSDHSSLRKSDRSSAYALRQSGVSLHSTTSSALRDSVGSSSRQQQQQQGLGRAGSNFFGGGNKSTHHLRRDKSSNLRQEKSSRLPRIMSRLGSLAVFDLFDTSFKSGVSSDSHHRNANNNNKSEADFASPFNEQGNKTIRRGSGMDSFLFGDDDFSFDDDDDDDEEEQNQENEPLPFDHVVEEEEDAPLPFARAVQEEDEEEEDQLELATTKQQDAKQVREEEEMDGSDHYA</sequence>
<dbReference type="GO" id="GO:0007189">
    <property type="term" value="P:adenylate cyclase-activating G protein-coupled receptor signaling pathway"/>
    <property type="evidence" value="ECO:0007669"/>
    <property type="project" value="TreeGrafter"/>
</dbReference>
<feature type="compositionally biased region" description="Polar residues" evidence="5">
    <location>
        <begin position="501"/>
        <end position="513"/>
    </location>
</feature>
<dbReference type="SUPFAM" id="SSF81321">
    <property type="entry name" value="Family A G protein-coupled receptor-like"/>
    <property type="match status" value="1"/>
</dbReference>
<feature type="compositionally biased region" description="Low complexity" evidence="5">
    <location>
        <begin position="518"/>
        <end position="535"/>
    </location>
</feature>
<feature type="compositionally biased region" description="Polar residues" evidence="5">
    <location>
        <begin position="415"/>
        <end position="425"/>
    </location>
</feature>
<feature type="transmembrane region" description="Helical" evidence="6">
    <location>
        <begin position="94"/>
        <end position="118"/>
    </location>
</feature>
<evidence type="ECO:0000256" key="6">
    <source>
        <dbReference type="SAM" id="Phobius"/>
    </source>
</evidence>
<dbReference type="GO" id="GO:0004930">
    <property type="term" value="F:G protein-coupled receptor activity"/>
    <property type="evidence" value="ECO:0007669"/>
    <property type="project" value="TreeGrafter"/>
</dbReference>
<feature type="transmembrane region" description="Helical" evidence="6">
    <location>
        <begin position="12"/>
        <end position="35"/>
    </location>
</feature>
<reference evidence="7" key="1">
    <citation type="submission" date="2020-06" db="EMBL/GenBank/DDBJ databases">
        <authorList>
            <consortium name="Plant Systems Biology data submission"/>
        </authorList>
    </citation>
    <scope>NUCLEOTIDE SEQUENCE</scope>
    <source>
        <strain evidence="7">D6</strain>
    </source>
</reference>
<feature type="compositionally biased region" description="Acidic residues" evidence="5">
    <location>
        <begin position="677"/>
        <end position="686"/>
    </location>
</feature>
<evidence type="ECO:0000313" key="8">
    <source>
        <dbReference type="Proteomes" id="UP001153069"/>
    </source>
</evidence>
<protein>
    <recommendedName>
        <fullName evidence="9">G-protein coupled receptors family 2 profile 2 domain-containing protein</fullName>
    </recommendedName>
</protein>
<feature type="transmembrane region" description="Helical" evidence="6">
    <location>
        <begin position="189"/>
        <end position="217"/>
    </location>
</feature>
<feature type="transmembrane region" description="Helical" evidence="6">
    <location>
        <begin position="47"/>
        <end position="68"/>
    </location>
</feature>
<evidence type="ECO:0000256" key="3">
    <source>
        <dbReference type="ARBA" id="ARBA00022989"/>
    </source>
</evidence>
<dbReference type="GO" id="GO:0005886">
    <property type="term" value="C:plasma membrane"/>
    <property type="evidence" value="ECO:0007669"/>
    <property type="project" value="TreeGrafter"/>
</dbReference>
<feature type="compositionally biased region" description="Basic and acidic residues" evidence="5">
    <location>
        <begin position="551"/>
        <end position="562"/>
    </location>
</feature>
<name>A0A9N8E2Y8_9STRA</name>
<accession>A0A9N8E2Y8</accession>
<feature type="transmembrane region" description="Helical" evidence="6">
    <location>
        <begin position="139"/>
        <end position="158"/>
    </location>
</feature>
<keyword evidence="8" id="KW-1185">Reference proteome</keyword>
<feature type="transmembrane region" description="Helical" evidence="6">
    <location>
        <begin position="320"/>
        <end position="341"/>
    </location>
</feature>
<evidence type="ECO:0000256" key="4">
    <source>
        <dbReference type="ARBA" id="ARBA00023136"/>
    </source>
</evidence>
<dbReference type="PANTHER" id="PTHR23112">
    <property type="entry name" value="G PROTEIN-COUPLED RECEPTOR 157-RELATED"/>
    <property type="match status" value="1"/>
</dbReference>
<comment type="subcellular location">
    <subcellularLocation>
        <location evidence="1">Membrane</location>
        <topology evidence="1">Multi-pass membrane protein</topology>
    </subcellularLocation>
</comment>
<feature type="transmembrane region" description="Helical" evidence="6">
    <location>
        <begin position="280"/>
        <end position="300"/>
    </location>
</feature>
<dbReference type="EMBL" id="CAICTM010000597">
    <property type="protein sequence ID" value="CAB9513542.1"/>
    <property type="molecule type" value="Genomic_DNA"/>
</dbReference>
<feature type="region of interest" description="Disordered" evidence="5">
    <location>
        <begin position="500"/>
        <end position="564"/>
    </location>
</feature>
<feature type="compositionally biased region" description="Acidic residues" evidence="5">
    <location>
        <begin position="631"/>
        <end position="650"/>
    </location>
</feature>
<keyword evidence="3 6" id="KW-1133">Transmembrane helix</keyword>
<dbReference type="Gene3D" id="1.20.1070.10">
    <property type="entry name" value="Rhodopsin 7-helix transmembrane proteins"/>
    <property type="match status" value="1"/>
</dbReference>
<organism evidence="7 8">
    <name type="scientific">Seminavis robusta</name>
    <dbReference type="NCBI Taxonomy" id="568900"/>
    <lineage>
        <taxon>Eukaryota</taxon>
        <taxon>Sar</taxon>
        <taxon>Stramenopiles</taxon>
        <taxon>Ochrophyta</taxon>
        <taxon>Bacillariophyta</taxon>
        <taxon>Bacillariophyceae</taxon>
        <taxon>Bacillariophycidae</taxon>
        <taxon>Naviculales</taxon>
        <taxon>Naviculaceae</taxon>
        <taxon>Seminavis</taxon>
    </lineage>
</organism>